<sequence>MQVPSDSKNLINQTRTSTLIGILLALFGFLLTHVWELVTGLTVGSVGVAVLKWMLVAGIVLIVLVFEQESLASIGVTRPDRWDVVTGIMIFVLGVLSIGILTPIVDSLGFSTAPFGGDQTGGVDRTATALLVGLLIGVTAGITEEILYRGYALERLETLTGSTWIAATVTAFLFVVVHFGGHSFGALLIITPLTVFLTIGYVWRRNIFVPMIGHVILNGLWQSVTLLMLVFGSL</sequence>
<feature type="transmembrane region" description="Helical" evidence="1">
    <location>
        <begin position="16"/>
        <end position="35"/>
    </location>
</feature>
<keyword evidence="1" id="KW-1133">Transmembrane helix</keyword>
<proteinExistence type="predicted"/>
<feature type="transmembrane region" description="Helical" evidence="1">
    <location>
        <begin position="84"/>
        <end position="105"/>
    </location>
</feature>
<dbReference type="Proteomes" id="UP000263012">
    <property type="component" value="Chromosome"/>
</dbReference>
<accession>A0A343TNG4</accession>
<dbReference type="KEGG" id="hdf:AArcSl_3025"/>
<dbReference type="OrthoDB" id="307160at2157"/>
<evidence type="ECO:0000256" key="1">
    <source>
        <dbReference type="SAM" id="Phobius"/>
    </source>
</evidence>
<dbReference type="GO" id="GO:0080120">
    <property type="term" value="P:CAAX-box protein maturation"/>
    <property type="evidence" value="ECO:0007669"/>
    <property type="project" value="UniProtKB-ARBA"/>
</dbReference>
<feature type="transmembrane region" description="Helical" evidence="1">
    <location>
        <begin position="41"/>
        <end position="64"/>
    </location>
</feature>
<gene>
    <name evidence="3" type="ORF">AArcSl_3025</name>
</gene>
<keyword evidence="1" id="KW-0472">Membrane</keyword>
<feature type="transmembrane region" description="Helical" evidence="1">
    <location>
        <begin position="185"/>
        <end position="203"/>
    </location>
</feature>
<dbReference type="Pfam" id="PF02517">
    <property type="entry name" value="Rce1-like"/>
    <property type="match status" value="1"/>
</dbReference>
<dbReference type="InterPro" id="IPR003675">
    <property type="entry name" value="Rce1/LyrA-like_dom"/>
</dbReference>
<dbReference type="AlphaFoldDB" id="A0A343TNG4"/>
<dbReference type="GO" id="GO:0004175">
    <property type="term" value="F:endopeptidase activity"/>
    <property type="evidence" value="ECO:0007669"/>
    <property type="project" value="UniProtKB-ARBA"/>
</dbReference>
<keyword evidence="1" id="KW-0812">Transmembrane</keyword>
<name>A0A343TNG4_9EURY</name>
<keyword evidence="4" id="KW-1185">Reference proteome</keyword>
<feature type="transmembrane region" description="Helical" evidence="1">
    <location>
        <begin position="215"/>
        <end position="233"/>
    </location>
</feature>
<feature type="transmembrane region" description="Helical" evidence="1">
    <location>
        <begin position="159"/>
        <end position="179"/>
    </location>
</feature>
<evidence type="ECO:0000313" key="3">
    <source>
        <dbReference type="EMBL" id="AUX10636.1"/>
    </source>
</evidence>
<dbReference type="RefSeq" id="WP_119821132.1">
    <property type="nucleotide sequence ID" value="NZ_CP025066.1"/>
</dbReference>
<evidence type="ECO:0000259" key="2">
    <source>
        <dbReference type="Pfam" id="PF02517"/>
    </source>
</evidence>
<protein>
    <submittedName>
        <fullName evidence="3">Abortive infection protein</fullName>
    </submittedName>
</protein>
<dbReference type="GeneID" id="37879392"/>
<reference evidence="4" key="1">
    <citation type="submission" date="2017-11" db="EMBL/GenBank/DDBJ databases">
        <title>Phenotypic and genomic properties of facultatively anaerobic sulfur-reducing natronoarchaea from hypersaline soda lakes.</title>
        <authorList>
            <person name="Sorokin D.Y."/>
            <person name="Kublanov I.V."/>
            <person name="Roman P."/>
            <person name="Sinninghe Damste J.S."/>
            <person name="Golyshin P.N."/>
            <person name="Rojo D."/>
            <person name="Ciordia S."/>
            <person name="Mena M.D.C."/>
            <person name="Ferrer M."/>
            <person name="Messina E."/>
            <person name="Smedile F."/>
            <person name="La Spada G."/>
            <person name="La Cono V."/>
            <person name="Yakimov M.M."/>
        </authorList>
    </citation>
    <scope>NUCLEOTIDE SEQUENCE [LARGE SCALE GENOMIC DNA]</scope>
    <source>
        <strain evidence="4">AArc-Sl</strain>
    </source>
</reference>
<feature type="domain" description="CAAX prenyl protease 2/Lysostaphin resistance protein A-like" evidence="2">
    <location>
        <begin position="128"/>
        <end position="219"/>
    </location>
</feature>
<feature type="transmembrane region" description="Helical" evidence="1">
    <location>
        <begin position="125"/>
        <end position="147"/>
    </location>
</feature>
<dbReference type="EMBL" id="CP025066">
    <property type="protein sequence ID" value="AUX10636.1"/>
    <property type="molecule type" value="Genomic_DNA"/>
</dbReference>
<evidence type="ECO:0000313" key="4">
    <source>
        <dbReference type="Proteomes" id="UP000263012"/>
    </source>
</evidence>
<organism evidence="3 4">
    <name type="scientific">Halalkaliarchaeum desulfuricum</name>
    <dbReference type="NCBI Taxonomy" id="2055893"/>
    <lineage>
        <taxon>Archaea</taxon>
        <taxon>Methanobacteriati</taxon>
        <taxon>Methanobacteriota</taxon>
        <taxon>Stenosarchaea group</taxon>
        <taxon>Halobacteria</taxon>
        <taxon>Halobacteriales</taxon>
        <taxon>Haloferacaceae</taxon>
        <taxon>Halalkaliarchaeum</taxon>
    </lineage>
</organism>